<feature type="compositionally biased region" description="Low complexity" evidence="7">
    <location>
        <begin position="740"/>
        <end position="772"/>
    </location>
</feature>
<dbReference type="PROSITE" id="PS50156">
    <property type="entry name" value="SSD"/>
    <property type="match status" value="1"/>
</dbReference>
<feature type="transmembrane region" description="Helical" evidence="8">
    <location>
        <begin position="563"/>
        <end position="583"/>
    </location>
</feature>
<feature type="transmembrane region" description="Helical" evidence="8">
    <location>
        <begin position="637"/>
        <end position="662"/>
    </location>
</feature>
<dbReference type="GO" id="GO:0005886">
    <property type="term" value="C:plasma membrane"/>
    <property type="evidence" value="ECO:0007669"/>
    <property type="project" value="UniProtKB-SubCell"/>
</dbReference>
<evidence type="ECO:0000256" key="1">
    <source>
        <dbReference type="ARBA" id="ARBA00004651"/>
    </source>
</evidence>
<feature type="transmembrane region" description="Helical" evidence="8">
    <location>
        <begin position="382"/>
        <end position="402"/>
    </location>
</feature>
<feature type="transmembrane region" description="Helical" evidence="8">
    <location>
        <begin position="668"/>
        <end position="695"/>
    </location>
</feature>
<organism evidence="10 11">
    <name type="scientific">Embleya hyalina</name>
    <dbReference type="NCBI Taxonomy" id="516124"/>
    <lineage>
        <taxon>Bacteria</taxon>
        <taxon>Bacillati</taxon>
        <taxon>Actinomycetota</taxon>
        <taxon>Actinomycetes</taxon>
        <taxon>Kitasatosporales</taxon>
        <taxon>Streptomycetaceae</taxon>
        <taxon>Embleya</taxon>
    </lineage>
</organism>
<feature type="transmembrane region" description="Helical" evidence="8">
    <location>
        <begin position="595"/>
        <end position="616"/>
    </location>
</feature>
<dbReference type="Gene3D" id="1.20.1640.10">
    <property type="entry name" value="Multidrug efflux transporter AcrB transmembrane domain"/>
    <property type="match status" value="2"/>
</dbReference>
<name>A0A401YKH4_9ACTN</name>
<feature type="transmembrane region" description="Helical" evidence="8">
    <location>
        <begin position="539"/>
        <end position="556"/>
    </location>
</feature>
<dbReference type="Pfam" id="PF03176">
    <property type="entry name" value="MMPL"/>
    <property type="match status" value="2"/>
</dbReference>
<keyword evidence="3" id="KW-1003">Cell membrane</keyword>
<proteinExistence type="inferred from homology"/>
<evidence type="ECO:0000256" key="2">
    <source>
        <dbReference type="ARBA" id="ARBA00010157"/>
    </source>
</evidence>
<keyword evidence="4 8" id="KW-0812">Transmembrane</keyword>
<keyword evidence="11" id="KW-1185">Reference proteome</keyword>
<feature type="transmembrane region" description="Helical" evidence="8">
    <location>
        <begin position="192"/>
        <end position="210"/>
    </location>
</feature>
<comment type="caution">
    <text evidence="10">The sequence shown here is derived from an EMBL/GenBank/DDBJ whole genome shotgun (WGS) entry which is preliminary data.</text>
</comment>
<evidence type="ECO:0000259" key="9">
    <source>
        <dbReference type="PROSITE" id="PS50156"/>
    </source>
</evidence>
<sequence>MIRRTTAFATRHRWMTIIVWAIVGLALTAVGQPLMNSVTDSSTGDFLPKKYDSAAAIQIAEKKFDEKPDPNAVTVLVARADGAKLGPQDGKKIADTAAGLSAKRIKAEPEQFAKDFSQTPRYTVGVVAPDGTFQLLTLSLSGNATDTGLQDVYRDARDLAKTDYQAAGFRVGFTGGIASTVDNLDEEKDTEALVGALTMGLIILLNVVVFRSILAAILPLLAVALIGGVATGAVAGSAKLLDIKVDPSVPSLITVVLLGIVVDYFLFLMFRFREELRTHPNMDKREAAANTAGRVGNAITCAALTIVAAFATLGIASFGQFKVLGPAIAVSVLVALLGSLTLLPALLAVTGRAMFWPARAWKKERPAGFAARLGENISARPVRYLVGSLVLLAALGAGAVGVKMSYDQHGQPTTNATRTADEISRSLPAGVSDPHTVYVQTKAGGKLDERSLTGLTGALGKVEGVGQVAKPVLNPDKSAARIDVFLAAKADTQKARDLITGPVRGTIAQNTPQGTEAHITGTAAIFADVATAVNKDLKLVFPVAAILIALILFLLLRSLLAPLVLMLAVGLGFVATLGAGTMVFQHMLDRPGVSFTLPLVLFLFVVALGTDYNILMSDRLREEMDKPIPARKAVAEAVRHTAPAIATAGLVLAGSFASLAASPATAEIGFATAVGILLSSMLLSIVLVPSIAAILGRGLWWPRRGNKGHGRGTSAPTAYNHPDADRTLVTEPQMAGGYGPAPYTGQQPYPGQPYQAQQPYPGQPYGQPYGQQHHPDRPHG</sequence>
<feature type="transmembrane region" description="Helical" evidence="8">
    <location>
        <begin position="328"/>
        <end position="355"/>
    </location>
</feature>
<feature type="transmembrane region" description="Helical" evidence="8">
    <location>
        <begin position="291"/>
        <end position="316"/>
    </location>
</feature>
<feature type="transmembrane region" description="Helical" evidence="8">
    <location>
        <begin position="249"/>
        <end position="270"/>
    </location>
</feature>
<dbReference type="InterPro" id="IPR004869">
    <property type="entry name" value="MMPL_dom"/>
</dbReference>
<dbReference type="AlphaFoldDB" id="A0A401YKH4"/>
<dbReference type="Proteomes" id="UP000286931">
    <property type="component" value="Unassembled WGS sequence"/>
</dbReference>
<dbReference type="SUPFAM" id="SSF82866">
    <property type="entry name" value="Multidrug efflux transporter AcrB transmembrane domain"/>
    <property type="match status" value="2"/>
</dbReference>
<accession>A0A401YKH4</accession>
<feature type="transmembrane region" description="Helical" evidence="8">
    <location>
        <begin position="217"/>
        <end position="237"/>
    </location>
</feature>
<dbReference type="PANTHER" id="PTHR33406:SF6">
    <property type="entry name" value="MEMBRANE PROTEIN YDGH-RELATED"/>
    <property type="match status" value="1"/>
</dbReference>
<dbReference type="EMBL" id="BIFH01000017">
    <property type="protein sequence ID" value="GCD95097.1"/>
    <property type="molecule type" value="Genomic_DNA"/>
</dbReference>
<evidence type="ECO:0000313" key="10">
    <source>
        <dbReference type="EMBL" id="GCD95097.1"/>
    </source>
</evidence>
<reference evidence="10 11" key="1">
    <citation type="submission" date="2018-12" db="EMBL/GenBank/DDBJ databases">
        <title>Draft genome sequence of Embleya hyalina NBRC 13850T.</title>
        <authorList>
            <person name="Komaki H."/>
            <person name="Hosoyama A."/>
            <person name="Kimura A."/>
            <person name="Ichikawa N."/>
            <person name="Tamura T."/>
        </authorList>
    </citation>
    <scope>NUCLEOTIDE SEQUENCE [LARGE SCALE GENOMIC DNA]</scope>
    <source>
        <strain evidence="10 11">NBRC 13850</strain>
    </source>
</reference>
<evidence type="ECO:0000256" key="5">
    <source>
        <dbReference type="ARBA" id="ARBA00022989"/>
    </source>
</evidence>
<keyword evidence="5 8" id="KW-1133">Transmembrane helix</keyword>
<evidence type="ECO:0000256" key="7">
    <source>
        <dbReference type="SAM" id="MobiDB-lite"/>
    </source>
</evidence>
<evidence type="ECO:0000256" key="8">
    <source>
        <dbReference type="SAM" id="Phobius"/>
    </source>
</evidence>
<comment type="subcellular location">
    <subcellularLocation>
        <location evidence="1">Cell membrane</location>
        <topology evidence="1">Multi-pass membrane protein</topology>
    </subcellularLocation>
</comment>
<dbReference type="PANTHER" id="PTHR33406">
    <property type="entry name" value="MEMBRANE PROTEIN MJ1562-RELATED"/>
    <property type="match status" value="1"/>
</dbReference>
<dbReference type="OrthoDB" id="2365435at2"/>
<keyword evidence="6 8" id="KW-0472">Membrane</keyword>
<dbReference type="InterPro" id="IPR000731">
    <property type="entry name" value="SSD"/>
</dbReference>
<evidence type="ECO:0000256" key="3">
    <source>
        <dbReference type="ARBA" id="ARBA00022475"/>
    </source>
</evidence>
<comment type="similarity">
    <text evidence="2">Belongs to the resistance-nodulation-cell division (RND) (TC 2.A.6) family. MmpL subfamily.</text>
</comment>
<evidence type="ECO:0000256" key="6">
    <source>
        <dbReference type="ARBA" id="ARBA00023136"/>
    </source>
</evidence>
<evidence type="ECO:0000256" key="4">
    <source>
        <dbReference type="ARBA" id="ARBA00022692"/>
    </source>
</evidence>
<dbReference type="InterPro" id="IPR050545">
    <property type="entry name" value="Mycobact_MmpL"/>
</dbReference>
<gene>
    <name evidence="10" type="primary">actII-3_3</name>
    <name evidence="10" type="ORF">EHYA_02766</name>
</gene>
<evidence type="ECO:0000313" key="11">
    <source>
        <dbReference type="Proteomes" id="UP000286931"/>
    </source>
</evidence>
<feature type="region of interest" description="Disordered" evidence="7">
    <location>
        <begin position="731"/>
        <end position="780"/>
    </location>
</feature>
<protein>
    <submittedName>
        <fullName evidence="10">Putative membrane protein ActII-3</fullName>
    </submittedName>
</protein>
<feature type="domain" description="SSD" evidence="9">
    <location>
        <begin position="236"/>
        <end position="349"/>
    </location>
</feature>